<reference evidence="1" key="1">
    <citation type="submission" date="2018-10" db="EMBL/GenBank/DDBJ databases">
        <title>Hidden diversity of soil giant viruses.</title>
        <authorList>
            <person name="Schulz F."/>
            <person name="Alteio L."/>
            <person name="Goudeau D."/>
            <person name="Ryan E.M."/>
            <person name="Malmstrom R.R."/>
            <person name="Blanchard J."/>
            <person name="Woyke T."/>
        </authorList>
    </citation>
    <scope>NUCLEOTIDE SEQUENCE</scope>
    <source>
        <strain evidence="1">FNV1</strain>
    </source>
</reference>
<proteinExistence type="predicted"/>
<accession>A0A3G4ZY32</accession>
<protein>
    <submittedName>
        <fullName evidence="1">Uncharacterized protein</fullName>
    </submittedName>
</protein>
<name>A0A3G4ZY32_9VIRU</name>
<organism evidence="1">
    <name type="scientific">Faunusvirus sp</name>
    <dbReference type="NCBI Taxonomy" id="2487766"/>
    <lineage>
        <taxon>Viruses</taxon>
        <taxon>Varidnaviria</taxon>
        <taxon>Bamfordvirae</taxon>
        <taxon>Nucleocytoviricota</taxon>
        <taxon>Megaviricetes</taxon>
        <taxon>Imitervirales</taxon>
        <taxon>Mimiviridae</taxon>
    </lineage>
</organism>
<gene>
    <name evidence="1" type="ORF">Faunusvirus59_2</name>
</gene>
<dbReference type="EMBL" id="MK072190">
    <property type="protein sequence ID" value="AYV79826.1"/>
    <property type="molecule type" value="Genomic_DNA"/>
</dbReference>
<evidence type="ECO:0000313" key="1">
    <source>
        <dbReference type="EMBL" id="AYV79826.1"/>
    </source>
</evidence>
<sequence>MGDNKFNSCCKCPARMQDARIFTNYLPKRSTDEYIRIANNLPQDDNHAYRICLQKNAEKIIEAQQKHVSDTLKCTFWPKQNSSGKTL</sequence>